<evidence type="ECO:0000313" key="2">
    <source>
        <dbReference type="EMBL" id="KAG0471949.1"/>
    </source>
</evidence>
<feature type="region of interest" description="Disordered" evidence="1">
    <location>
        <begin position="1"/>
        <end position="24"/>
    </location>
</feature>
<gene>
    <name evidence="2" type="ORF">HPP92_016495</name>
</gene>
<protein>
    <submittedName>
        <fullName evidence="2">Uncharacterized protein</fullName>
    </submittedName>
</protein>
<comment type="caution">
    <text evidence="2">The sequence shown here is derived from an EMBL/GenBank/DDBJ whole genome shotgun (WGS) entry which is preliminary data.</text>
</comment>
<name>A0A835QG72_VANPL</name>
<dbReference type="AlphaFoldDB" id="A0A835QG72"/>
<organism evidence="2 3">
    <name type="scientific">Vanilla planifolia</name>
    <name type="common">Vanilla</name>
    <dbReference type="NCBI Taxonomy" id="51239"/>
    <lineage>
        <taxon>Eukaryota</taxon>
        <taxon>Viridiplantae</taxon>
        <taxon>Streptophyta</taxon>
        <taxon>Embryophyta</taxon>
        <taxon>Tracheophyta</taxon>
        <taxon>Spermatophyta</taxon>
        <taxon>Magnoliopsida</taxon>
        <taxon>Liliopsida</taxon>
        <taxon>Asparagales</taxon>
        <taxon>Orchidaceae</taxon>
        <taxon>Vanilloideae</taxon>
        <taxon>Vanilleae</taxon>
        <taxon>Vanilla</taxon>
    </lineage>
</organism>
<dbReference type="Proteomes" id="UP000639772">
    <property type="component" value="Unassembled WGS sequence"/>
</dbReference>
<dbReference type="EMBL" id="JADCNM010000008">
    <property type="protein sequence ID" value="KAG0471949.1"/>
    <property type="molecule type" value="Genomic_DNA"/>
</dbReference>
<evidence type="ECO:0000313" key="3">
    <source>
        <dbReference type="Proteomes" id="UP000639772"/>
    </source>
</evidence>
<reference evidence="2 3" key="1">
    <citation type="journal article" date="2020" name="Nat. Food">
        <title>A phased Vanilla planifolia genome enables genetic improvement of flavour and production.</title>
        <authorList>
            <person name="Hasing T."/>
            <person name="Tang H."/>
            <person name="Brym M."/>
            <person name="Khazi F."/>
            <person name="Huang T."/>
            <person name="Chambers A.H."/>
        </authorList>
    </citation>
    <scope>NUCLEOTIDE SEQUENCE [LARGE SCALE GENOMIC DNA]</scope>
    <source>
        <tissue evidence="2">Leaf</tissue>
    </source>
</reference>
<sequence length="69" mass="7561">MLTSRAALSPPQSSEEERGPPGAKEVCTIAVERENENVGDPTEQGWLFPDILYGGRDVVTEKDRNDQCA</sequence>
<proteinExistence type="predicted"/>
<evidence type="ECO:0000256" key="1">
    <source>
        <dbReference type="SAM" id="MobiDB-lite"/>
    </source>
</evidence>
<accession>A0A835QG72</accession>